<comment type="caution">
    <text evidence="3">The sequence shown here is derived from an EMBL/GenBank/DDBJ whole genome shotgun (WGS) entry which is preliminary data.</text>
</comment>
<gene>
    <name evidence="3" type="ORF">PCG10_001873</name>
</gene>
<dbReference type="Gene3D" id="3.30.559.10">
    <property type="entry name" value="Chloramphenicol acetyltransferase-like domain"/>
    <property type="match status" value="2"/>
</dbReference>
<evidence type="ECO:0000313" key="4">
    <source>
        <dbReference type="Proteomes" id="UP000701341"/>
    </source>
</evidence>
<evidence type="ECO:0000313" key="3">
    <source>
        <dbReference type="EMBL" id="KAF7527939.1"/>
    </source>
</evidence>
<dbReference type="Pfam" id="PF02458">
    <property type="entry name" value="Transferase"/>
    <property type="match status" value="1"/>
</dbReference>
<name>A0A9P5GV50_PENCR</name>
<accession>A0A9P5GV50</accession>
<dbReference type="PANTHER" id="PTHR31642:SF270">
    <property type="entry name" value="O-ACYLTRANSFERASE AUSQ"/>
    <property type="match status" value="1"/>
</dbReference>
<dbReference type="Proteomes" id="UP000701341">
    <property type="component" value="Unassembled WGS sequence"/>
</dbReference>
<evidence type="ECO:0000256" key="2">
    <source>
        <dbReference type="ARBA" id="ARBA00023315"/>
    </source>
</evidence>
<dbReference type="InterPro" id="IPR050317">
    <property type="entry name" value="Plant_Fungal_Acyltransferase"/>
</dbReference>
<dbReference type="EMBL" id="JAAOZQ010000013">
    <property type="protein sequence ID" value="KAF7527939.1"/>
    <property type="molecule type" value="Genomic_DNA"/>
</dbReference>
<keyword evidence="1" id="KW-0808">Transferase</keyword>
<dbReference type="GO" id="GO:0016747">
    <property type="term" value="F:acyltransferase activity, transferring groups other than amino-acyl groups"/>
    <property type="evidence" value="ECO:0007669"/>
    <property type="project" value="TreeGrafter"/>
</dbReference>
<sequence length="337" mass="36990">MSDGIILCYSIHHTAIDGIGTTVILDALAALCRSPNAGPEILRTNPLKEQQSRQKIFEAASALSIKVHSQNGDLSSLCKPTPGSIPCTPASRKFVVNADKVAKLKTECATILKNQSNHYASKISSNVILTAVIWLCTIRAIIKAEPTPMPTKSCAVLVAGARSKLRPKLPPSYLGNAVILHEAYTPLAAIISSTIGSNNRTHTTPRLYHDDIKFLAELASLVHTAQASITNETIRELISTRAASDNWAAKTRPRDVIVSSLRNFPTYQHDFGPVLGPVRDFDFLEHRVPGEAWIFPARYKDRASPWEVRLTLEPAVMGNVDKDRLMMWLGPREISKV</sequence>
<dbReference type="InterPro" id="IPR023213">
    <property type="entry name" value="CAT-like_dom_sf"/>
</dbReference>
<proteinExistence type="predicted"/>
<organism evidence="3 4">
    <name type="scientific">Penicillium crustosum</name>
    <name type="common">Blue mold fungus</name>
    <dbReference type="NCBI Taxonomy" id="36656"/>
    <lineage>
        <taxon>Eukaryota</taxon>
        <taxon>Fungi</taxon>
        <taxon>Dikarya</taxon>
        <taxon>Ascomycota</taxon>
        <taxon>Pezizomycotina</taxon>
        <taxon>Eurotiomycetes</taxon>
        <taxon>Eurotiomycetidae</taxon>
        <taxon>Eurotiales</taxon>
        <taxon>Aspergillaceae</taxon>
        <taxon>Penicillium</taxon>
    </lineage>
</organism>
<dbReference type="AlphaFoldDB" id="A0A9P5GV50"/>
<protein>
    <submittedName>
        <fullName evidence="3">Uncharacterized protein</fullName>
    </submittedName>
</protein>
<dbReference type="PANTHER" id="PTHR31642">
    <property type="entry name" value="TRICHOTHECENE 3-O-ACETYLTRANSFERASE"/>
    <property type="match status" value="1"/>
</dbReference>
<evidence type="ECO:0000256" key="1">
    <source>
        <dbReference type="ARBA" id="ARBA00022679"/>
    </source>
</evidence>
<keyword evidence="4" id="KW-1185">Reference proteome</keyword>
<reference evidence="3" key="1">
    <citation type="submission" date="2020-02" db="EMBL/GenBank/DDBJ databases">
        <authorList>
            <person name="Lichtner F.J."/>
        </authorList>
    </citation>
    <scope>NUCLEOTIDE SEQUENCE</scope>
    <source>
        <strain evidence="3">G10</strain>
    </source>
</reference>
<keyword evidence="2" id="KW-0012">Acyltransferase</keyword>